<name>A0A1N7HSR6_9FLAO</name>
<reference evidence="1 4" key="2">
    <citation type="submission" date="2018-11" db="EMBL/GenBank/DDBJ databases">
        <title>Proposal to divide the Flavobacteriaceae and reorganize its genera based on Amino Acid Identity values calculated from whole genome sequences.</title>
        <authorList>
            <person name="Nicholson A.C."/>
            <person name="Gulvik C.A."/>
            <person name="Whitney A.M."/>
            <person name="Humrighouse B.W."/>
            <person name="Bell M."/>
            <person name="Holmes B."/>
            <person name="Steigerwalt A.G."/>
            <person name="Villarma A."/>
            <person name="Sheth M."/>
            <person name="Batra D."/>
            <person name="Pryor J."/>
            <person name="Bernardet J.-F."/>
            <person name="Hugo C."/>
            <person name="Kampfer P."/>
            <person name="Newman J."/>
            <person name="McQuiston J.R."/>
        </authorList>
    </citation>
    <scope>NUCLEOTIDE SEQUENCE [LARGE SCALE GENOMIC DNA]</scope>
    <source>
        <strain evidence="1 4">DSM 16927</strain>
    </source>
</reference>
<evidence type="ECO:0000313" key="4">
    <source>
        <dbReference type="Proteomes" id="UP000279541"/>
    </source>
</evidence>
<gene>
    <name evidence="1" type="ORF">EG359_06210</name>
    <name evidence="2" type="ORF">SAMN05421768_101115</name>
</gene>
<dbReference type="AlphaFoldDB" id="A0A1N7HSR6"/>
<protein>
    <submittedName>
        <fullName evidence="2">Uncharacterized protein</fullName>
    </submittedName>
</protein>
<reference evidence="2 3" key="1">
    <citation type="submission" date="2017-01" db="EMBL/GenBank/DDBJ databases">
        <authorList>
            <person name="Mah S.A."/>
            <person name="Swanson W.J."/>
            <person name="Moy G.W."/>
            <person name="Vacquier V.D."/>
        </authorList>
    </citation>
    <scope>NUCLEOTIDE SEQUENCE [LARGE SCALE GENOMIC DNA]</scope>
    <source>
        <strain evidence="2 3">DSM 16927</strain>
    </source>
</reference>
<dbReference type="EMBL" id="FTNZ01000001">
    <property type="protein sequence ID" value="SIS27909.1"/>
    <property type="molecule type" value="Genomic_DNA"/>
</dbReference>
<dbReference type="STRING" id="112234.SAMN05421768_101115"/>
<dbReference type="EMBL" id="CP033926">
    <property type="protein sequence ID" value="AZA99223.1"/>
    <property type="molecule type" value="Genomic_DNA"/>
</dbReference>
<accession>A0A1N7HSR6</accession>
<dbReference type="KEGG" id="cjt:EG359_06210"/>
<evidence type="ECO:0000313" key="2">
    <source>
        <dbReference type="EMBL" id="SIS27909.1"/>
    </source>
</evidence>
<dbReference type="Proteomes" id="UP000186106">
    <property type="component" value="Unassembled WGS sequence"/>
</dbReference>
<dbReference type="Proteomes" id="UP000279541">
    <property type="component" value="Chromosome"/>
</dbReference>
<dbReference type="OrthoDB" id="1148122at2"/>
<organism evidence="2 3">
    <name type="scientific">Chryseobacterium joostei</name>
    <dbReference type="NCBI Taxonomy" id="112234"/>
    <lineage>
        <taxon>Bacteria</taxon>
        <taxon>Pseudomonadati</taxon>
        <taxon>Bacteroidota</taxon>
        <taxon>Flavobacteriia</taxon>
        <taxon>Flavobacteriales</taxon>
        <taxon>Weeksellaceae</taxon>
        <taxon>Chryseobacterium group</taxon>
        <taxon>Chryseobacterium</taxon>
    </lineage>
</organism>
<evidence type="ECO:0000313" key="3">
    <source>
        <dbReference type="Proteomes" id="UP000186106"/>
    </source>
</evidence>
<proteinExistence type="predicted"/>
<sequence>MISITEFRAYNLPAKIQYFDKGEDNYTEVNAIDINRFFVSILQDDAENRYVKQQALKAFISLVVINKINSRYALSLLIDNWNKNCGLHLNIERLRALYLFFDHDESAINHIYNEGTKDLQGEIVAESCLRLALFELKKALATDSKSDIISHLENAENHFNNANRNIENRIDAIIYSTICRIFINILHGDIDRTPELMTVLSGHLFIFDANSLTNHRSSLFLGLYRLLWNLLAIIREKPEDWLDFRDSMSRIFFQISLIEDEYLNNVLLDKILISSSAKLMNRKLLTPFFALHFHAQKGKIRNRMSELESGEEFDFLTSLLELIDNHLQKKKLDQESVAIKLQTIFPNRSNTSIEDVIADITSFNDPIQILSAYEKLASPTLQSFIDIVLAACMRMQANRLYWPPCLEDDRNTFISDQLEALGYYVKDQTKRATSAAGILAGEIDLFILDTKKFPFTIIEALNLTSLDKTDLTTHLDKVFKYDSNGNKANFMLVYYDGKNYSGFSNKYYNYIATEHNYHYARQSAKKHEWLQQSNIRLYETQHSRNGKIVSLYHIVLHTNPQF</sequence>
<dbReference type="RefSeq" id="WP_076350954.1">
    <property type="nucleotide sequence ID" value="NZ_CP033926.1"/>
</dbReference>
<evidence type="ECO:0000313" key="1">
    <source>
        <dbReference type="EMBL" id="AZA99223.1"/>
    </source>
</evidence>
<keyword evidence="4" id="KW-1185">Reference proteome</keyword>